<evidence type="ECO:0000313" key="2">
    <source>
        <dbReference type="EMBL" id="GAA2363091.1"/>
    </source>
</evidence>
<feature type="domain" description="Methyltransferase" evidence="1">
    <location>
        <begin position="69"/>
        <end position="166"/>
    </location>
</feature>
<keyword evidence="3" id="KW-1185">Reference proteome</keyword>
<dbReference type="Proteomes" id="UP001501444">
    <property type="component" value="Unassembled WGS sequence"/>
</dbReference>
<reference evidence="3" key="1">
    <citation type="journal article" date="2019" name="Int. J. Syst. Evol. Microbiol.">
        <title>The Global Catalogue of Microorganisms (GCM) 10K type strain sequencing project: providing services to taxonomists for standard genome sequencing and annotation.</title>
        <authorList>
            <consortium name="The Broad Institute Genomics Platform"/>
            <consortium name="The Broad Institute Genome Sequencing Center for Infectious Disease"/>
            <person name="Wu L."/>
            <person name="Ma J."/>
        </authorList>
    </citation>
    <scope>NUCLEOTIDE SEQUENCE [LARGE SCALE GENOMIC DNA]</scope>
    <source>
        <strain evidence="3">JCM 3272</strain>
    </source>
</reference>
<dbReference type="GO" id="GO:0032259">
    <property type="term" value="P:methylation"/>
    <property type="evidence" value="ECO:0007669"/>
    <property type="project" value="UniProtKB-KW"/>
</dbReference>
<dbReference type="InterPro" id="IPR029063">
    <property type="entry name" value="SAM-dependent_MTases_sf"/>
</dbReference>
<name>A0ABP5TZS8_9ACTN</name>
<organism evidence="2 3">
    <name type="scientific">Dactylosporangium salmoneum</name>
    <dbReference type="NCBI Taxonomy" id="53361"/>
    <lineage>
        <taxon>Bacteria</taxon>
        <taxon>Bacillati</taxon>
        <taxon>Actinomycetota</taxon>
        <taxon>Actinomycetes</taxon>
        <taxon>Micromonosporales</taxon>
        <taxon>Micromonosporaceae</taxon>
        <taxon>Dactylosporangium</taxon>
    </lineage>
</organism>
<keyword evidence="2" id="KW-0808">Transferase</keyword>
<evidence type="ECO:0000313" key="3">
    <source>
        <dbReference type="Proteomes" id="UP001501444"/>
    </source>
</evidence>
<dbReference type="SUPFAM" id="SSF53335">
    <property type="entry name" value="S-adenosyl-L-methionine-dependent methyltransferases"/>
    <property type="match status" value="1"/>
</dbReference>
<gene>
    <name evidence="2" type="ORF">GCM10010170_059650</name>
</gene>
<dbReference type="InterPro" id="IPR041698">
    <property type="entry name" value="Methyltransf_25"/>
</dbReference>
<dbReference type="Pfam" id="PF13649">
    <property type="entry name" value="Methyltransf_25"/>
    <property type="match status" value="1"/>
</dbReference>
<accession>A0ABP5TZS8</accession>
<comment type="caution">
    <text evidence="2">The sequence shown here is derived from an EMBL/GenBank/DDBJ whole genome shotgun (WGS) entry which is preliminary data.</text>
</comment>
<dbReference type="PANTHER" id="PTHR43591">
    <property type="entry name" value="METHYLTRANSFERASE"/>
    <property type="match status" value="1"/>
</dbReference>
<proteinExistence type="predicted"/>
<evidence type="ECO:0000259" key="1">
    <source>
        <dbReference type="Pfam" id="PF13649"/>
    </source>
</evidence>
<dbReference type="CDD" id="cd02440">
    <property type="entry name" value="AdoMet_MTases"/>
    <property type="match status" value="1"/>
</dbReference>
<sequence length="275" mass="29978">MGGAKGWKFRIDVISLMSMTPYKLDSRAWQESWDRQQEAYMPDREHRISAMLDVVDAVAPEAPGDPIKILDLAGGTGSISLRALARFDRVGITLLDLDPALLAIAGASLGERATLVPADLRDPGWAARLPHRAYDAVLTATALHWLAPQRLTELYAELPAVLRPGGVFVNADHMPDDALPGLSRRLVARADARREGRYATGAVPSWRDWWDLAAVDPVLAPLVEERHRIYSEPHSPEWLPPAAWHLEALRAAGFAETGVVWRGGTDAAVAGVTPA</sequence>
<protein>
    <submittedName>
        <fullName evidence="2">Class I SAM-dependent methyltransferase</fullName>
    </submittedName>
</protein>
<keyword evidence="2" id="KW-0489">Methyltransferase</keyword>
<dbReference type="GO" id="GO:0008168">
    <property type="term" value="F:methyltransferase activity"/>
    <property type="evidence" value="ECO:0007669"/>
    <property type="project" value="UniProtKB-KW"/>
</dbReference>
<dbReference type="EMBL" id="BAAARV010000058">
    <property type="protein sequence ID" value="GAA2363091.1"/>
    <property type="molecule type" value="Genomic_DNA"/>
</dbReference>
<dbReference type="Gene3D" id="3.40.50.150">
    <property type="entry name" value="Vaccinia Virus protein VP39"/>
    <property type="match status" value="1"/>
</dbReference>